<organism evidence="4">
    <name type="scientific">gut metagenome</name>
    <dbReference type="NCBI Taxonomy" id="749906"/>
    <lineage>
        <taxon>unclassified sequences</taxon>
        <taxon>metagenomes</taxon>
        <taxon>organismal metagenomes</taxon>
    </lineage>
</organism>
<reference evidence="4" key="1">
    <citation type="journal article" date="2012" name="PLoS ONE">
        <title>Gene sets for utilization of primary and secondary nutrition supplies in the distal gut of endangered iberian lynx.</title>
        <authorList>
            <person name="Alcaide M."/>
            <person name="Messina E."/>
            <person name="Richter M."/>
            <person name="Bargiela R."/>
            <person name="Peplies J."/>
            <person name="Huws S.A."/>
            <person name="Newbold C.J."/>
            <person name="Golyshin P.N."/>
            <person name="Simon M.A."/>
            <person name="Lopez G."/>
            <person name="Yakimov M.M."/>
            <person name="Ferrer M."/>
        </authorList>
    </citation>
    <scope>NUCLEOTIDE SEQUENCE</scope>
</reference>
<dbReference type="GO" id="GO:0071555">
    <property type="term" value="P:cell wall organization"/>
    <property type="evidence" value="ECO:0007669"/>
    <property type="project" value="UniProtKB-KW"/>
</dbReference>
<dbReference type="HAMAP" id="MF_02071">
    <property type="entry name" value="RlpA"/>
    <property type="match status" value="1"/>
</dbReference>
<protein>
    <submittedName>
        <fullName evidence="4">Rare lipoprotein A family protein</fullName>
    </submittedName>
</protein>
<dbReference type="AlphaFoldDB" id="J9CIC1"/>
<gene>
    <name evidence="4" type="ORF">EVA_12071</name>
</gene>
<dbReference type="InterPro" id="IPR012997">
    <property type="entry name" value="RplA"/>
</dbReference>
<evidence type="ECO:0000259" key="3">
    <source>
        <dbReference type="Pfam" id="PF03330"/>
    </source>
</evidence>
<sequence length="201" mass="22631">MTIKQVIFFFATILTFAITAPSFAQTKGKASFYGNKFHGRRTSDGSVYHKDSLTCAHRTLPFGTLLKVTNRKNGKEVVVRVTDRGPYVRGRLVDLSMAAAKELGMVAMGVAPVEIENMGIVSDEFDIATANQRLLAKRHSLPEAKYLDPATGKFYTMAEWKHRGELARQQHIAEMKKKAQPRYRILGERLTAKNLKNHKLH</sequence>
<keyword evidence="2" id="KW-0961">Cell wall biogenesis/degradation</keyword>
<keyword evidence="4" id="KW-0449">Lipoprotein</keyword>
<evidence type="ECO:0000256" key="1">
    <source>
        <dbReference type="ARBA" id="ARBA00023239"/>
    </source>
</evidence>
<dbReference type="InterPro" id="IPR009009">
    <property type="entry name" value="RlpA-like_DPBB"/>
</dbReference>
<dbReference type="Pfam" id="PF03330">
    <property type="entry name" value="DPBB_1"/>
    <property type="match status" value="1"/>
</dbReference>
<keyword evidence="1" id="KW-0456">Lyase</keyword>
<dbReference type="NCBIfam" id="TIGR00413">
    <property type="entry name" value="rlpA"/>
    <property type="match status" value="1"/>
</dbReference>
<dbReference type="CDD" id="cd22268">
    <property type="entry name" value="DPBB_RlpA-like"/>
    <property type="match status" value="1"/>
</dbReference>
<evidence type="ECO:0000313" key="4">
    <source>
        <dbReference type="EMBL" id="EJW99805.1"/>
    </source>
</evidence>
<dbReference type="PANTHER" id="PTHR34183">
    <property type="entry name" value="ENDOLYTIC PEPTIDOGLYCAN TRANSGLYCOSYLASE RLPA"/>
    <property type="match status" value="1"/>
</dbReference>
<name>J9CIC1_9ZZZZ</name>
<feature type="domain" description="RlpA-like protein double-psi beta-barrel" evidence="3">
    <location>
        <begin position="26"/>
        <end position="115"/>
    </location>
</feature>
<proteinExistence type="inferred from homology"/>
<dbReference type="PANTHER" id="PTHR34183:SF1">
    <property type="entry name" value="ENDOLYTIC PEPTIDOGLYCAN TRANSGLYCOSYLASE RLPA"/>
    <property type="match status" value="1"/>
</dbReference>
<dbReference type="SUPFAM" id="SSF50685">
    <property type="entry name" value="Barwin-like endoglucanases"/>
    <property type="match status" value="1"/>
</dbReference>
<dbReference type="EMBL" id="AMCI01003644">
    <property type="protein sequence ID" value="EJW99805.1"/>
    <property type="molecule type" value="Genomic_DNA"/>
</dbReference>
<dbReference type="Gene3D" id="2.40.40.10">
    <property type="entry name" value="RlpA-like domain"/>
    <property type="match status" value="1"/>
</dbReference>
<evidence type="ECO:0000256" key="2">
    <source>
        <dbReference type="ARBA" id="ARBA00023316"/>
    </source>
</evidence>
<comment type="caution">
    <text evidence="4">The sequence shown here is derived from an EMBL/GenBank/DDBJ whole genome shotgun (WGS) entry which is preliminary data.</text>
</comment>
<dbReference type="InterPro" id="IPR034718">
    <property type="entry name" value="RlpA"/>
</dbReference>
<dbReference type="InterPro" id="IPR036908">
    <property type="entry name" value="RlpA-like_sf"/>
</dbReference>
<accession>J9CIC1</accession>
<dbReference type="GO" id="GO:0016829">
    <property type="term" value="F:lyase activity"/>
    <property type="evidence" value="ECO:0007669"/>
    <property type="project" value="UniProtKB-KW"/>
</dbReference>